<name>A0A7W9PIS2_9NOCA</name>
<gene>
    <name evidence="3" type="ORF">BJY24_005856</name>
</gene>
<dbReference type="GO" id="GO:0046872">
    <property type="term" value="F:metal ion binding"/>
    <property type="evidence" value="ECO:0007669"/>
    <property type="project" value="InterPro"/>
</dbReference>
<dbReference type="InterPro" id="IPR024344">
    <property type="entry name" value="MDMPI_metal-binding"/>
</dbReference>
<dbReference type="PANTHER" id="PTHR40758">
    <property type="entry name" value="CONSERVED PROTEIN"/>
    <property type="match status" value="1"/>
</dbReference>
<dbReference type="EMBL" id="JACHIT010000002">
    <property type="protein sequence ID" value="MBB5916944.1"/>
    <property type="molecule type" value="Genomic_DNA"/>
</dbReference>
<evidence type="ECO:0000313" key="3">
    <source>
        <dbReference type="EMBL" id="MBB5916944.1"/>
    </source>
</evidence>
<dbReference type="NCBIfam" id="TIGR03083">
    <property type="entry name" value="maleylpyruvate isomerase family mycothiol-dependent enzyme"/>
    <property type="match status" value="1"/>
</dbReference>
<feature type="domain" description="MDMPI C-terminal" evidence="1">
    <location>
        <begin position="141"/>
        <end position="234"/>
    </location>
</feature>
<keyword evidence="4" id="KW-1185">Reference proteome</keyword>
<evidence type="ECO:0000259" key="1">
    <source>
        <dbReference type="Pfam" id="PF07398"/>
    </source>
</evidence>
<dbReference type="SUPFAM" id="SSF109854">
    <property type="entry name" value="DinB/YfiT-like putative metalloenzymes"/>
    <property type="match status" value="1"/>
</dbReference>
<reference evidence="3 4" key="1">
    <citation type="submission" date="2020-08" db="EMBL/GenBank/DDBJ databases">
        <title>Sequencing the genomes of 1000 actinobacteria strains.</title>
        <authorList>
            <person name="Klenk H.-P."/>
        </authorList>
    </citation>
    <scope>NUCLEOTIDE SEQUENCE [LARGE SCALE GENOMIC DNA]</scope>
    <source>
        <strain evidence="3 4">DSM 43582</strain>
    </source>
</reference>
<proteinExistence type="predicted"/>
<organism evidence="3 4">
    <name type="scientific">Nocardia transvalensis</name>
    <dbReference type="NCBI Taxonomy" id="37333"/>
    <lineage>
        <taxon>Bacteria</taxon>
        <taxon>Bacillati</taxon>
        <taxon>Actinomycetota</taxon>
        <taxon>Actinomycetes</taxon>
        <taxon>Mycobacteriales</taxon>
        <taxon>Nocardiaceae</taxon>
        <taxon>Nocardia</taxon>
    </lineage>
</organism>
<comment type="caution">
    <text evidence="3">The sequence shown here is derived from an EMBL/GenBank/DDBJ whole genome shotgun (WGS) entry which is preliminary data.</text>
</comment>
<protein>
    <submittedName>
        <fullName evidence="3">Uncharacterized protein (TIGR03083 family)</fullName>
    </submittedName>
</protein>
<dbReference type="GO" id="GO:0005886">
    <property type="term" value="C:plasma membrane"/>
    <property type="evidence" value="ECO:0007669"/>
    <property type="project" value="TreeGrafter"/>
</dbReference>
<dbReference type="AlphaFoldDB" id="A0A7W9PIS2"/>
<feature type="domain" description="Mycothiol-dependent maleylpyruvate isomerase metal-binding" evidence="2">
    <location>
        <begin position="12"/>
        <end position="128"/>
    </location>
</feature>
<dbReference type="InterPro" id="IPR010872">
    <property type="entry name" value="MDMPI_C-term_domain"/>
</dbReference>
<accession>A0A7W9PIS2</accession>
<dbReference type="RefSeq" id="WP_051161578.1">
    <property type="nucleotide sequence ID" value="NZ_JACHIT010000002.1"/>
</dbReference>
<dbReference type="Proteomes" id="UP000540412">
    <property type="component" value="Unassembled WGS sequence"/>
</dbReference>
<dbReference type="InterPro" id="IPR034660">
    <property type="entry name" value="DinB/YfiT-like"/>
</dbReference>
<dbReference type="Pfam" id="PF07398">
    <property type="entry name" value="MDMPI_C"/>
    <property type="match status" value="1"/>
</dbReference>
<dbReference type="InterPro" id="IPR017517">
    <property type="entry name" value="Maleyloyr_isom"/>
</dbReference>
<dbReference type="PANTHER" id="PTHR40758:SF1">
    <property type="entry name" value="CONSERVED PROTEIN"/>
    <property type="match status" value="1"/>
</dbReference>
<sequence length="245" mass="26975">MDFPRYLELILADSNTLLAAARQNPGAVVPSCPGWTATDVLVHVGQVYEHKILCMTLGREPDPEQRTAVPQNASALHTWFVGHRDTLLEQLSRRGHAQPSHTWFPPDQSVGFWYRRMASETAVHRVDAELAAGTRTPVDPELAADGIDELIGFVVHDFGDSPALPEGAGRTVELQAGHHRWTLTLRPGGVDYAARGVAVDAVIHAPPEDLLLYLWNRDLDNVVVRTWGDPTALATLATRFGEETR</sequence>
<dbReference type="Pfam" id="PF11716">
    <property type="entry name" value="MDMPI_N"/>
    <property type="match status" value="1"/>
</dbReference>
<evidence type="ECO:0000259" key="2">
    <source>
        <dbReference type="Pfam" id="PF11716"/>
    </source>
</evidence>
<evidence type="ECO:0000313" key="4">
    <source>
        <dbReference type="Proteomes" id="UP000540412"/>
    </source>
</evidence>